<dbReference type="NCBIfam" id="TIGR03789">
    <property type="entry name" value="pdsO"/>
    <property type="match status" value="1"/>
</dbReference>
<sequence>MKKQLISTLVIGALVFSTQAAATQSVELEQTAAAESSNNEELIGLTSGIVLGAVVGGPVGAIIGAFTGTLVGKSVGDDDAIKTQQAMLDEKEQQLVALNQQNQSLVELSDQYEQAQQQLTSLKMAQEQKLTELALGLNVQFKTGSSTIEPHFQSQLNDIAYAMSLSPELTLDLTGYADRRGDGDYNQALSEQRVAEVKSYLVAQGVDEARLHKQAFGDSSPLMAEQSFENDFFDRRVTLKLQNQEGSLAAISAK</sequence>
<evidence type="ECO:0000256" key="2">
    <source>
        <dbReference type="ARBA" id="ARBA00023136"/>
    </source>
</evidence>
<dbReference type="InterPro" id="IPR027367">
    <property type="entry name" value="Gly-zipper_YMGG"/>
</dbReference>
<dbReference type="Gene3D" id="3.30.1330.60">
    <property type="entry name" value="OmpA-like domain"/>
    <property type="match status" value="1"/>
</dbReference>
<gene>
    <name evidence="8" type="primary">pdsO</name>
    <name evidence="8" type="ORF">L2740_19910</name>
</gene>
<dbReference type="GO" id="GO:0009279">
    <property type="term" value="C:cell outer membrane"/>
    <property type="evidence" value="ECO:0007669"/>
    <property type="project" value="UniProtKB-SubCell"/>
</dbReference>
<dbReference type="InterPro" id="IPR022511">
    <property type="entry name" value="PdsO"/>
</dbReference>
<evidence type="ECO:0000256" key="6">
    <source>
        <dbReference type="SAM" id="SignalP"/>
    </source>
</evidence>
<dbReference type="RefSeq" id="WP_248951774.1">
    <property type="nucleotide sequence ID" value="NZ_JAKILB010000019.1"/>
</dbReference>
<dbReference type="CDD" id="cd07185">
    <property type="entry name" value="OmpA_C-like"/>
    <property type="match status" value="1"/>
</dbReference>
<evidence type="ECO:0000313" key="9">
    <source>
        <dbReference type="Proteomes" id="UP001139293"/>
    </source>
</evidence>
<dbReference type="InterPro" id="IPR050330">
    <property type="entry name" value="Bact_OuterMem_StrucFunc"/>
</dbReference>
<evidence type="ECO:0000313" key="8">
    <source>
        <dbReference type="EMBL" id="MCL1140808.1"/>
    </source>
</evidence>
<accession>A0A9X2CEX7</accession>
<evidence type="ECO:0000256" key="5">
    <source>
        <dbReference type="SAM" id="Coils"/>
    </source>
</evidence>
<dbReference type="PRINTS" id="PR01021">
    <property type="entry name" value="OMPADOMAIN"/>
</dbReference>
<comment type="caution">
    <text evidence="8">The sequence shown here is derived from an EMBL/GenBank/DDBJ whole genome shotgun (WGS) entry which is preliminary data.</text>
</comment>
<feature type="signal peptide" evidence="6">
    <location>
        <begin position="1"/>
        <end position="22"/>
    </location>
</feature>
<evidence type="ECO:0000259" key="7">
    <source>
        <dbReference type="PROSITE" id="PS51123"/>
    </source>
</evidence>
<proteinExistence type="predicted"/>
<keyword evidence="3" id="KW-0998">Cell outer membrane</keyword>
<keyword evidence="6" id="KW-0732">Signal</keyword>
<dbReference type="Proteomes" id="UP001139293">
    <property type="component" value="Unassembled WGS sequence"/>
</dbReference>
<keyword evidence="2 4" id="KW-0472">Membrane</keyword>
<dbReference type="Pfam" id="PF13441">
    <property type="entry name" value="Gly-zipper_YMGG"/>
    <property type="match status" value="1"/>
</dbReference>
<reference evidence="8" key="1">
    <citation type="submission" date="2022-01" db="EMBL/GenBank/DDBJ databases">
        <title>Whole genome-based taxonomy of the Shewanellaceae.</title>
        <authorList>
            <person name="Martin-Rodriguez A.J."/>
        </authorList>
    </citation>
    <scope>NUCLEOTIDE SEQUENCE</scope>
    <source>
        <strain evidence="8">KCTC 23973</strain>
    </source>
</reference>
<dbReference type="AlphaFoldDB" id="A0A9X2CEX7"/>
<keyword evidence="9" id="KW-1185">Reference proteome</keyword>
<feature type="chain" id="PRO_5040914126" evidence="6">
    <location>
        <begin position="23"/>
        <end position="254"/>
    </location>
</feature>
<dbReference type="PROSITE" id="PS51123">
    <property type="entry name" value="OMPA_2"/>
    <property type="match status" value="1"/>
</dbReference>
<organism evidence="8 9">
    <name type="scientific">Shewanella pneumatophori</name>
    <dbReference type="NCBI Taxonomy" id="314092"/>
    <lineage>
        <taxon>Bacteria</taxon>
        <taxon>Pseudomonadati</taxon>
        <taxon>Pseudomonadota</taxon>
        <taxon>Gammaproteobacteria</taxon>
        <taxon>Alteromonadales</taxon>
        <taxon>Shewanellaceae</taxon>
        <taxon>Shewanella</taxon>
    </lineage>
</organism>
<evidence type="ECO:0000256" key="4">
    <source>
        <dbReference type="PROSITE-ProRule" id="PRU00473"/>
    </source>
</evidence>
<dbReference type="InterPro" id="IPR036737">
    <property type="entry name" value="OmpA-like_sf"/>
</dbReference>
<dbReference type="Pfam" id="PF00691">
    <property type="entry name" value="OmpA"/>
    <property type="match status" value="1"/>
</dbReference>
<dbReference type="PANTHER" id="PTHR30329:SF21">
    <property type="entry name" value="LIPOPROTEIN YIAD-RELATED"/>
    <property type="match status" value="1"/>
</dbReference>
<feature type="coiled-coil region" evidence="5">
    <location>
        <begin position="81"/>
        <end position="132"/>
    </location>
</feature>
<dbReference type="EMBL" id="JAKILB010000019">
    <property type="protein sequence ID" value="MCL1140808.1"/>
    <property type="molecule type" value="Genomic_DNA"/>
</dbReference>
<evidence type="ECO:0000256" key="3">
    <source>
        <dbReference type="ARBA" id="ARBA00023237"/>
    </source>
</evidence>
<feature type="domain" description="OmpA-like" evidence="7">
    <location>
        <begin position="128"/>
        <end position="245"/>
    </location>
</feature>
<protein>
    <submittedName>
        <fullName evidence="8">Sortase-associated OmpA-like protein PdsO</fullName>
    </submittedName>
</protein>
<keyword evidence="5" id="KW-0175">Coiled coil</keyword>
<dbReference type="InterPro" id="IPR006664">
    <property type="entry name" value="OMP_bac"/>
</dbReference>
<evidence type="ECO:0000256" key="1">
    <source>
        <dbReference type="ARBA" id="ARBA00004442"/>
    </source>
</evidence>
<name>A0A9X2CEX7_9GAMM</name>
<dbReference type="SUPFAM" id="SSF103088">
    <property type="entry name" value="OmpA-like"/>
    <property type="match status" value="1"/>
</dbReference>
<comment type="subcellular location">
    <subcellularLocation>
        <location evidence="1">Cell outer membrane</location>
    </subcellularLocation>
</comment>
<dbReference type="PANTHER" id="PTHR30329">
    <property type="entry name" value="STATOR ELEMENT OF FLAGELLAR MOTOR COMPLEX"/>
    <property type="match status" value="1"/>
</dbReference>
<dbReference type="InterPro" id="IPR006665">
    <property type="entry name" value="OmpA-like"/>
</dbReference>